<reference evidence="3" key="1">
    <citation type="journal article" date="2019" name="Int. J. Syst. Evol. Microbiol.">
        <title>The Global Catalogue of Microorganisms (GCM) 10K type strain sequencing project: providing services to taxonomists for standard genome sequencing and annotation.</title>
        <authorList>
            <consortium name="The Broad Institute Genomics Platform"/>
            <consortium name="The Broad Institute Genome Sequencing Center for Infectious Disease"/>
            <person name="Wu L."/>
            <person name="Ma J."/>
        </authorList>
    </citation>
    <scope>NUCLEOTIDE SEQUENCE [LARGE SCALE GENOMIC DNA]</scope>
    <source>
        <strain evidence="3">JCM 17224</strain>
    </source>
</reference>
<accession>A0ABP7R9V5</accession>
<keyword evidence="3" id="KW-1185">Reference proteome</keyword>
<protein>
    <submittedName>
        <fullName evidence="2">Uncharacterized protein</fullName>
    </submittedName>
</protein>
<name>A0ABP7R9V5_9BACT</name>
<sequence>MGGKFGNFTAGAGLSRGFSPLSRLCPRPGSIPVARLGFRAGHGPYHANWIFERVEPEQLAGLAFHTVQDVREVLDYLP</sequence>
<dbReference type="RefSeq" id="WP_345070270.1">
    <property type="nucleotide sequence ID" value="NZ_BAABDJ010000001.1"/>
</dbReference>
<gene>
    <name evidence="2" type="ORF">GCM10022408_01310</name>
</gene>
<organism evidence="2 3">
    <name type="scientific">Hymenobacter fastidiosus</name>
    <dbReference type="NCBI Taxonomy" id="486264"/>
    <lineage>
        <taxon>Bacteria</taxon>
        <taxon>Pseudomonadati</taxon>
        <taxon>Bacteroidota</taxon>
        <taxon>Cytophagia</taxon>
        <taxon>Cytophagales</taxon>
        <taxon>Hymenobacteraceae</taxon>
        <taxon>Hymenobacter</taxon>
    </lineage>
</organism>
<dbReference type="Proteomes" id="UP001500567">
    <property type="component" value="Unassembled WGS sequence"/>
</dbReference>
<feature type="region of interest" description="Disordered" evidence="1">
    <location>
        <begin position="1"/>
        <end position="23"/>
    </location>
</feature>
<evidence type="ECO:0000313" key="3">
    <source>
        <dbReference type="Proteomes" id="UP001500567"/>
    </source>
</evidence>
<evidence type="ECO:0000256" key="1">
    <source>
        <dbReference type="SAM" id="MobiDB-lite"/>
    </source>
</evidence>
<comment type="caution">
    <text evidence="2">The sequence shown here is derived from an EMBL/GenBank/DDBJ whole genome shotgun (WGS) entry which is preliminary data.</text>
</comment>
<proteinExistence type="predicted"/>
<dbReference type="EMBL" id="BAABDJ010000001">
    <property type="protein sequence ID" value="GAA3994650.1"/>
    <property type="molecule type" value="Genomic_DNA"/>
</dbReference>
<evidence type="ECO:0000313" key="2">
    <source>
        <dbReference type="EMBL" id="GAA3994650.1"/>
    </source>
</evidence>